<evidence type="ECO:0000313" key="2">
    <source>
        <dbReference type="Proteomes" id="UP000187203"/>
    </source>
</evidence>
<keyword evidence="2" id="KW-1185">Reference proteome</keyword>
<dbReference type="Proteomes" id="UP000187203">
    <property type="component" value="Unassembled WGS sequence"/>
</dbReference>
<name>A0A1R3L1D2_9ROSI</name>
<protein>
    <submittedName>
        <fullName evidence="1">Endo beta n-acetylglucosaminidase</fullName>
    </submittedName>
</protein>
<comment type="caution">
    <text evidence="1">The sequence shown here is derived from an EMBL/GenBank/DDBJ whole genome shotgun (WGS) entry which is preliminary data.</text>
</comment>
<dbReference type="EMBL" id="AWUE01005073">
    <property type="protein sequence ID" value="OMP13131.1"/>
    <property type="molecule type" value="Genomic_DNA"/>
</dbReference>
<proteinExistence type="predicted"/>
<sequence>MMLKVMGFSGNSLSADRAKLLQLFRVVNLWDKNQKRFTQLFWQIPILKSGILNNFSIPSSQAVLAGSLTSSLACKAIDGMNRMQRCLVEWNLWLFLFYLLKRNYELISYKISKKNSEDKSVDTRPRNQYGGSDSCSSAKLHGIYRSELLNQYQFLWNPFVSPWVL</sequence>
<evidence type="ECO:0000313" key="1">
    <source>
        <dbReference type="EMBL" id="OMP13131.1"/>
    </source>
</evidence>
<gene>
    <name evidence="1" type="ORF">COLO4_02225</name>
</gene>
<organism evidence="1 2">
    <name type="scientific">Corchorus olitorius</name>
    <dbReference type="NCBI Taxonomy" id="93759"/>
    <lineage>
        <taxon>Eukaryota</taxon>
        <taxon>Viridiplantae</taxon>
        <taxon>Streptophyta</taxon>
        <taxon>Embryophyta</taxon>
        <taxon>Tracheophyta</taxon>
        <taxon>Spermatophyta</taxon>
        <taxon>Magnoliopsida</taxon>
        <taxon>eudicotyledons</taxon>
        <taxon>Gunneridae</taxon>
        <taxon>Pentapetalae</taxon>
        <taxon>rosids</taxon>
        <taxon>malvids</taxon>
        <taxon>Malvales</taxon>
        <taxon>Malvaceae</taxon>
        <taxon>Grewioideae</taxon>
        <taxon>Apeibeae</taxon>
        <taxon>Corchorus</taxon>
    </lineage>
</organism>
<dbReference type="AlphaFoldDB" id="A0A1R3L1D2"/>
<accession>A0A1R3L1D2</accession>
<reference evidence="2" key="1">
    <citation type="submission" date="2013-09" db="EMBL/GenBank/DDBJ databases">
        <title>Corchorus olitorius genome sequencing.</title>
        <authorList>
            <person name="Alam M."/>
            <person name="Haque M.S."/>
            <person name="Islam M.S."/>
            <person name="Emdad E.M."/>
            <person name="Islam M.M."/>
            <person name="Ahmed B."/>
            <person name="Halim A."/>
            <person name="Hossen Q.M.M."/>
            <person name="Hossain M.Z."/>
            <person name="Ahmed R."/>
            <person name="Khan M.M."/>
            <person name="Islam R."/>
            <person name="Rashid M.M."/>
            <person name="Khan S.A."/>
            <person name="Rahman M.S."/>
            <person name="Alam M."/>
            <person name="Yahiya A.S."/>
            <person name="Khan M.S."/>
            <person name="Azam M.S."/>
            <person name="Haque T."/>
            <person name="Lashkar M.Z.H."/>
            <person name="Akhand A.I."/>
            <person name="Morshed G."/>
            <person name="Roy S."/>
            <person name="Uddin K.S."/>
            <person name="Rabeya T."/>
            <person name="Hossain A.S."/>
            <person name="Chowdhury A."/>
            <person name="Snigdha A.R."/>
            <person name="Mortoza M.S."/>
            <person name="Matin S.A."/>
            <person name="Hoque S.M.E."/>
            <person name="Islam M.K."/>
            <person name="Roy D.K."/>
            <person name="Haider R."/>
            <person name="Moosa M.M."/>
            <person name="Elias S.M."/>
            <person name="Hasan A.M."/>
            <person name="Jahan S."/>
            <person name="Shafiuddin M."/>
            <person name="Mahmood N."/>
            <person name="Shommy N.S."/>
        </authorList>
    </citation>
    <scope>NUCLEOTIDE SEQUENCE [LARGE SCALE GENOMIC DNA]</scope>
    <source>
        <strain evidence="2">cv. O-4</strain>
    </source>
</reference>